<dbReference type="InterPro" id="IPR029039">
    <property type="entry name" value="Flavoprotein-like_sf"/>
</dbReference>
<comment type="caution">
    <text evidence="2">The sequence shown here is derived from an EMBL/GenBank/DDBJ whole genome shotgun (WGS) entry which is preliminary data.</text>
</comment>
<proteinExistence type="predicted"/>
<dbReference type="GO" id="GO:0016491">
    <property type="term" value="F:oxidoreductase activity"/>
    <property type="evidence" value="ECO:0007669"/>
    <property type="project" value="InterPro"/>
</dbReference>
<reference evidence="2" key="1">
    <citation type="submission" date="2020-10" db="EMBL/GenBank/DDBJ databases">
        <authorList>
            <person name="Gilroy R."/>
        </authorList>
    </citation>
    <scope>NUCLEOTIDE SEQUENCE</scope>
    <source>
        <strain evidence="2">CHK195-11698</strain>
    </source>
</reference>
<dbReference type="SUPFAM" id="SSF52218">
    <property type="entry name" value="Flavoproteins"/>
    <property type="match status" value="1"/>
</dbReference>
<name>A0A9D1L1D7_9FIRM</name>
<evidence type="ECO:0000259" key="1">
    <source>
        <dbReference type="Pfam" id="PF03358"/>
    </source>
</evidence>
<feature type="domain" description="NADPH-dependent FMN reductase-like" evidence="1">
    <location>
        <begin position="1"/>
        <end position="89"/>
    </location>
</feature>
<dbReference type="InterPro" id="IPR005025">
    <property type="entry name" value="FMN_Rdtase-like_dom"/>
</dbReference>
<dbReference type="AlphaFoldDB" id="A0A9D1L1D7"/>
<reference evidence="2" key="2">
    <citation type="journal article" date="2021" name="PeerJ">
        <title>Extensive microbial diversity within the chicken gut microbiome revealed by metagenomics and culture.</title>
        <authorList>
            <person name="Gilroy R."/>
            <person name="Ravi A."/>
            <person name="Getino M."/>
            <person name="Pursley I."/>
            <person name="Horton D.L."/>
            <person name="Alikhan N.F."/>
            <person name="Baker D."/>
            <person name="Gharbi K."/>
            <person name="Hall N."/>
            <person name="Watson M."/>
            <person name="Adriaenssens E.M."/>
            <person name="Foster-Nyarko E."/>
            <person name="Jarju S."/>
            <person name="Secka A."/>
            <person name="Antonio M."/>
            <person name="Oren A."/>
            <person name="Chaudhuri R.R."/>
            <person name="La Ragione R."/>
            <person name="Hildebrand F."/>
            <person name="Pallen M.J."/>
        </authorList>
    </citation>
    <scope>NUCLEOTIDE SEQUENCE</scope>
    <source>
        <strain evidence="2">CHK195-11698</strain>
    </source>
</reference>
<evidence type="ECO:0000313" key="2">
    <source>
        <dbReference type="EMBL" id="HIU13857.1"/>
    </source>
</evidence>
<gene>
    <name evidence="2" type="ORF">IAD15_07305</name>
</gene>
<protein>
    <submittedName>
        <fullName evidence="2">Flavodoxin family protein</fullName>
    </submittedName>
</protein>
<dbReference type="Pfam" id="PF03358">
    <property type="entry name" value="FMN_red"/>
    <property type="match status" value="1"/>
</dbReference>
<sequence>MKVSIVNFSGHKGGNGDQIASYIAEHMRSIGHVVEVIHFSDIEIHGCGKCTYPCFIDAQSCPYFDDDIVLVYRTIASSDLCFYIVPNYSDVPCSNYFILRERSQCVVGDQLWRDYAKTKKHFLVISSTSKDYFKSLLQNEITDQKLEMTFLNSNIAGSKKISGDFLEYAYFRNLLDQIIAKYD</sequence>
<dbReference type="Proteomes" id="UP000824175">
    <property type="component" value="Unassembled WGS sequence"/>
</dbReference>
<dbReference type="EMBL" id="DVMJ01000060">
    <property type="protein sequence ID" value="HIU13857.1"/>
    <property type="molecule type" value="Genomic_DNA"/>
</dbReference>
<accession>A0A9D1L1D7</accession>
<organism evidence="2 3">
    <name type="scientific">Candidatus Fimiplasma intestinipullorum</name>
    <dbReference type="NCBI Taxonomy" id="2840825"/>
    <lineage>
        <taxon>Bacteria</taxon>
        <taxon>Bacillati</taxon>
        <taxon>Bacillota</taxon>
        <taxon>Clostridia</taxon>
        <taxon>Eubacteriales</taxon>
        <taxon>Candidatus Fimiplasma</taxon>
    </lineage>
</organism>
<dbReference type="Gene3D" id="3.40.50.360">
    <property type="match status" value="1"/>
</dbReference>
<evidence type="ECO:0000313" key="3">
    <source>
        <dbReference type="Proteomes" id="UP000824175"/>
    </source>
</evidence>